<dbReference type="EMBL" id="JBJHZX010000028">
    <property type="protein sequence ID" value="MFL0197264.1"/>
    <property type="molecule type" value="Genomic_DNA"/>
</dbReference>
<accession>A0ABW8SMY7</accession>
<name>A0ABW8SMY7_9CLOT</name>
<proteinExistence type="predicted"/>
<gene>
    <name evidence="1" type="ORF">ACJDU8_17115</name>
</gene>
<dbReference type="Proteomes" id="UP001623660">
    <property type="component" value="Unassembled WGS sequence"/>
</dbReference>
<evidence type="ECO:0000313" key="2">
    <source>
        <dbReference type="Proteomes" id="UP001623660"/>
    </source>
</evidence>
<reference evidence="1 2" key="1">
    <citation type="submission" date="2024-11" db="EMBL/GenBank/DDBJ databases">
        <authorList>
            <person name="Heng Y.C."/>
            <person name="Lim A.C.H."/>
            <person name="Lee J.K.Y."/>
            <person name="Kittelmann S."/>
        </authorList>
    </citation>
    <scope>NUCLEOTIDE SEQUENCE [LARGE SCALE GENOMIC DNA]</scope>
    <source>
        <strain evidence="1 2">WILCCON 0269</strain>
    </source>
</reference>
<sequence length="86" mass="9443">MATIPSKIDFKTPRQKEWGILQNNSLVLLNYGGITDDSGTAIKSYSTNCYADVLEQAKILLANGTGSLGIQVVEFVPYDYIMQPNV</sequence>
<organism evidence="1 2">
    <name type="scientific">Candidatus Clostridium eludens</name>
    <dbReference type="NCBI Taxonomy" id="3381663"/>
    <lineage>
        <taxon>Bacteria</taxon>
        <taxon>Bacillati</taxon>
        <taxon>Bacillota</taxon>
        <taxon>Clostridia</taxon>
        <taxon>Eubacteriales</taxon>
        <taxon>Clostridiaceae</taxon>
        <taxon>Clostridium</taxon>
    </lineage>
</organism>
<dbReference type="RefSeq" id="WP_406793369.1">
    <property type="nucleotide sequence ID" value="NZ_JBJHZX010000028.1"/>
</dbReference>
<keyword evidence="2" id="KW-1185">Reference proteome</keyword>
<comment type="caution">
    <text evidence="1">The sequence shown here is derived from an EMBL/GenBank/DDBJ whole genome shotgun (WGS) entry which is preliminary data.</text>
</comment>
<evidence type="ECO:0000313" key="1">
    <source>
        <dbReference type="EMBL" id="MFL0197264.1"/>
    </source>
</evidence>
<protein>
    <submittedName>
        <fullName evidence="1">Uncharacterized protein</fullName>
    </submittedName>
</protein>